<protein>
    <submittedName>
        <fullName evidence="2">Uncharacterized protein</fullName>
    </submittedName>
</protein>
<dbReference type="Proteomes" id="UP000729402">
    <property type="component" value="Unassembled WGS sequence"/>
</dbReference>
<name>A0A8J5SBK9_ZIZPA</name>
<evidence type="ECO:0000313" key="3">
    <source>
        <dbReference type="Proteomes" id="UP000729402"/>
    </source>
</evidence>
<feature type="compositionally biased region" description="Low complexity" evidence="1">
    <location>
        <begin position="20"/>
        <end position="37"/>
    </location>
</feature>
<feature type="region of interest" description="Disordered" evidence="1">
    <location>
        <begin position="1"/>
        <end position="48"/>
    </location>
</feature>
<evidence type="ECO:0000313" key="2">
    <source>
        <dbReference type="EMBL" id="KAG8052734.1"/>
    </source>
</evidence>
<reference evidence="2" key="2">
    <citation type="submission" date="2021-02" db="EMBL/GenBank/DDBJ databases">
        <authorList>
            <person name="Kimball J.A."/>
            <person name="Haas M.W."/>
            <person name="Macchietto M."/>
            <person name="Kono T."/>
            <person name="Duquette J."/>
            <person name="Shao M."/>
        </authorList>
    </citation>
    <scope>NUCLEOTIDE SEQUENCE</scope>
    <source>
        <tissue evidence="2">Fresh leaf tissue</tissue>
    </source>
</reference>
<feature type="compositionally biased region" description="Polar residues" evidence="1">
    <location>
        <begin position="1"/>
        <end position="11"/>
    </location>
</feature>
<comment type="caution">
    <text evidence="2">The sequence shown here is derived from an EMBL/GenBank/DDBJ whole genome shotgun (WGS) entry which is preliminary data.</text>
</comment>
<reference evidence="2" key="1">
    <citation type="journal article" date="2021" name="bioRxiv">
        <title>Whole Genome Assembly and Annotation of Northern Wild Rice, Zizania palustris L., Supports a Whole Genome Duplication in the Zizania Genus.</title>
        <authorList>
            <person name="Haas M."/>
            <person name="Kono T."/>
            <person name="Macchietto M."/>
            <person name="Millas R."/>
            <person name="McGilp L."/>
            <person name="Shao M."/>
            <person name="Duquette J."/>
            <person name="Hirsch C.N."/>
            <person name="Kimball J."/>
        </authorList>
    </citation>
    <scope>NUCLEOTIDE SEQUENCE</scope>
    <source>
        <tissue evidence="2">Fresh leaf tissue</tissue>
    </source>
</reference>
<proteinExistence type="predicted"/>
<keyword evidence="3" id="KW-1185">Reference proteome</keyword>
<dbReference type="AlphaFoldDB" id="A0A8J5SBK9"/>
<gene>
    <name evidence="2" type="ORF">GUJ93_ZPchr0001g32396</name>
</gene>
<evidence type="ECO:0000256" key="1">
    <source>
        <dbReference type="SAM" id="MobiDB-lite"/>
    </source>
</evidence>
<dbReference type="EMBL" id="JAAALK010000288">
    <property type="protein sequence ID" value="KAG8052734.1"/>
    <property type="molecule type" value="Genomic_DNA"/>
</dbReference>
<sequence length="446" mass="49688">MHPRNQLSSPGSMCPRNRLPSPGSTCPHSGSSSGSTHPRNRLPSPGSTCPYSGSELWLDAPSPSASELRLERAPARRTLTIGLYNERVSKKLHLRVRLAGRGRRFRGSRRTPGAKRLLQPGLDRFRALSLPNHLEHPPRLIQRRARRLEVIPHESDRMRARRRRKRKPRCFDMSENPVSSHLSRHLAVLRYGKVYLLDDGLDKFHLANQGLSGDVERATSGAVVHQHLLEGHRSVRRRLPRLSKSLGYLPVSGGKVHLDPLKLGHSGPEGLGISRRLPEFVHLRDLSPERGNLLFEPLRFCGPGPKPLCLGSSSPKGVDFRLQLVGSCGSSPEPFQLRDAGLEGVHLRHSGLERFDPCCLEPKGFDLHCSLAGQPLRGIRSGRKPRGICLPALALGEQGNQRTLRQHDYLRARKIVRRRARGSLKGTPRKYLARCSLDGPAKIQPV</sequence>
<accession>A0A8J5SBK9</accession>
<organism evidence="2 3">
    <name type="scientific">Zizania palustris</name>
    <name type="common">Northern wild rice</name>
    <dbReference type="NCBI Taxonomy" id="103762"/>
    <lineage>
        <taxon>Eukaryota</taxon>
        <taxon>Viridiplantae</taxon>
        <taxon>Streptophyta</taxon>
        <taxon>Embryophyta</taxon>
        <taxon>Tracheophyta</taxon>
        <taxon>Spermatophyta</taxon>
        <taxon>Magnoliopsida</taxon>
        <taxon>Liliopsida</taxon>
        <taxon>Poales</taxon>
        <taxon>Poaceae</taxon>
        <taxon>BOP clade</taxon>
        <taxon>Oryzoideae</taxon>
        <taxon>Oryzeae</taxon>
        <taxon>Zizaniinae</taxon>
        <taxon>Zizania</taxon>
    </lineage>
</organism>